<evidence type="ECO:0000259" key="4">
    <source>
        <dbReference type="SMART" id="SM00775"/>
    </source>
</evidence>
<evidence type="ECO:0000313" key="6">
    <source>
        <dbReference type="WBParaSite" id="ALUE_0001645201-mRNA-1"/>
    </source>
</evidence>
<feature type="compositionally biased region" description="Basic and acidic residues" evidence="3">
    <location>
        <begin position="193"/>
        <end position="209"/>
    </location>
</feature>
<dbReference type="WBParaSite" id="ALUE_0001645201-mRNA-1">
    <property type="protein sequence ID" value="ALUE_0001645201-mRNA-1"/>
    <property type="gene ID" value="ALUE_0001645201"/>
</dbReference>
<dbReference type="PANTHER" id="PTHR12181:SF12">
    <property type="entry name" value="PHOSPHATIDATE PHOSPHATASE"/>
    <property type="match status" value="1"/>
</dbReference>
<dbReference type="Proteomes" id="UP000036681">
    <property type="component" value="Unplaced"/>
</dbReference>
<dbReference type="Pfam" id="PF04571">
    <property type="entry name" value="Lipin_N"/>
    <property type="match status" value="1"/>
</dbReference>
<feature type="region of interest" description="Disordered" evidence="3">
    <location>
        <begin position="119"/>
        <end position="159"/>
    </location>
</feature>
<dbReference type="PANTHER" id="PTHR12181">
    <property type="entry name" value="LIPIN"/>
    <property type="match status" value="1"/>
</dbReference>
<feature type="compositionally biased region" description="Basic and acidic residues" evidence="3">
    <location>
        <begin position="119"/>
        <end position="128"/>
    </location>
</feature>
<dbReference type="SMART" id="SM00775">
    <property type="entry name" value="LNS2"/>
    <property type="match status" value="1"/>
</dbReference>
<dbReference type="AlphaFoldDB" id="A0A9J2Q3G7"/>
<dbReference type="GO" id="GO:0009062">
    <property type="term" value="P:fatty acid catabolic process"/>
    <property type="evidence" value="ECO:0007669"/>
    <property type="project" value="TreeGrafter"/>
</dbReference>
<evidence type="ECO:0000256" key="1">
    <source>
        <dbReference type="ARBA" id="ARBA00001180"/>
    </source>
</evidence>
<dbReference type="Pfam" id="PF08235">
    <property type="entry name" value="LNS2"/>
    <property type="match status" value="1"/>
</dbReference>
<feature type="compositionally biased region" description="Low complexity" evidence="3">
    <location>
        <begin position="274"/>
        <end position="283"/>
    </location>
</feature>
<accession>A0A9J2Q3G7</accession>
<dbReference type="GO" id="GO:0005634">
    <property type="term" value="C:nucleus"/>
    <property type="evidence" value="ECO:0007669"/>
    <property type="project" value="TreeGrafter"/>
</dbReference>
<reference evidence="6" key="1">
    <citation type="submission" date="2023-03" db="UniProtKB">
        <authorList>
            <consortium name="WormBaseParasite"/>
        </authorList>
    </citation>
    <scope>IDENTIFICATION</scope>
</reference>
<dbReference type="SUPFAM" id="SSF56784">
    <property type="entry name" value="HAD-like"/>
    <property type="match status" value="1"/>
</dbReference>
<dbReference type="InterPro" id="IPR036412">
    <property type="entry name" value="HAD-like_sf"/>
</dbReference>
<dbReference type="InterPro" id="IPR031315">
    <property type="entry name" value="LNS2/PITP"/>
</dbReference>
<organism evidence="5 6">
    <name type="scientific">Ascaris lumbricoides</name>
    <name type="common">Giant roundworm</name>
    <dbReference type="NCBI Taxonomy" id="6252"/>
    <lineage>
        <taxon>Eukaryota</taxon>
        <taxon>Metazoa</taxon>
        <taxon>Ecdysozoa</taxon>
        <taxon>Nematoda</taxon>
        <taxon>Chromadorea</taxon>
        <taxon>Rhabditida</taxon>
        <taxon>Spirurina</taxon>
        <taxon>Ascaridomorpha</taxon>
        <taxon>Ascaridoidea</taxon>
        <taxon>Ascarididae</taxon>
        <taxon>Ascaris</taxon>
    </lineage>
</organism>
<dbReference type="GO" id="GO:0008195">
    <property type="term" value="F:phosphatidate phosphatase activity"/>
    <property type="evidence" value="ECO:0007669"/>
    <property type="project" value="UniProtKB-EC"/>
</dbReference>
<feature type="region of interest" description="Disordered" evidence="3">
    <location>
        <begin position="400"/>
        <end position="517"/>
    </location>
</feature>
<dbReference type="CDD" id="cd01427">
    <property type="entry name" value="HAD_like"/>
    <property type="match status" value="1"/>
</dbReference>
<proteinExistence type="inferred from homology"/>
<comment type="catalytic activity">
    <reaction evidence="1">
        <text>a 1,2-diacyl-sn-glycero-3-phosphate + H2O = a 1,2-diacyl-sn-glycerol + phosphate</text>
        <dbReference type="Rhea" id="RHEA:27429"/>
        <dbReference type="ChEBI" id="CHEBI:15377"/>
        <dbReference type="ChEBI" id="CHEBI:17815"/>
        <dbReference type="ChEBI" id="CHEBI:43474"/>
        <dbReference type="ChEBI" id="CHEBI:58608"/>
        <dbReference type="EC" id="3.1.3.4"/>
    </reaction>
    <physiologicalReaction direction="left-to-right" evidence="1">
        <dbReference type="Rhea" id="RHEA:27430"/>
    </physiologicalReaction>
</comment>
<feature type="compositionally biased region" description="Polar residues" evidence="3">
    <location>
        <begin position="419"/>
        <end position="435"/>
    </location>
</feature>
<feature type="compositionally biased region" description="Basic and acidic residues" evidence="3">
    <location>
        <begin position="328"/>
        <end position="365"/>
    </location>
</feature>
<dbReference type="InterPro" id="IPR007651">
    <property type="entry name" value="Lipin_N"/>
</dbReference>
<protein>
    <submittedName>
        <fullName evidence="6">LNS2/PITP domain-containing protein</fullName>
    </submittedName>
</protein>
<dbReference type="GO" id="GO:0019432">
    <property type="term" value="P:triglyceride biosynthetic process"/>
    <property type="evidence" value="ECO:0007669"/>
    <property type="project" value="TreeGrafter"/>
</dbReference>
<keyword evidence="5" id="KW-1185">Reference proteome</keyword>
<sequence>MEYAYRLIKNVRDVYNTLNPATLSGAIDLIVVEQPDGTYTSTPFHVRFGKYGCFTSNEKYVDITINGEEIDLKMKLGENGVAFFVEETEAADVPEYLVTSPLPDGGPSLDTSKVLEESARTLEEQRSRSEHRRIISGSSSISRSPSPAIRSSVDSERDKLNELERRAKKALPFNASLFSQRRNRSLPNLSELNHAKDVESSSSKREPDKLVQSARRRLAHSRSSVDNRSITPPPLFSRRKKAIVERSRKDKSQKFPAKRVNNFSIAEDSDSDDAASSTSSLASGGVESGQGSASTAPKAAERDVIADGALSDSEVDRNRNAPQPHGSDVTEWKWGELPKTRNDEQAQKESKPLAKKTEEVKKEESSWSGWFRWSKPKPNEDQGIYLDDLVENSLNDPSKIEKYLGKSSSACPSPPYDSGNASATSGGPNSPQSASDTEEITQKDSSHSPEDKTPTDDDPKSIGVEKTGRQSDLIEHPSSAGSISSHPPPPPSHQPGEDSNDRERQQSGRSNSPTSDIFKMSDEEAEALPASTSQGGATEPARTYIRSLRLSSEKLKQLPLKRGTNEARFSITTKFQGTCWCSCHIYLYRWSEQIVISDIDGTITKSDVLGHVIPAIGGQWAHAGVAELYTRIAQNGYKMVYLSSRAIGQSYYTKKYLQSIAQHTRVLPDGPLLLSPTSVLMAFRREVIDRKPEEFKIAALSDLKECFPVKQPFYAGFGNRDTDITAYRAVDIPLDRILIINKEGRVRRADSIGFETSYMSLALDIVDYMFPPLVVQRTYHHLTVEDSTRGKKIYRLKQSFSKPKEYSEFTHWRSKPEQSITLQEDELANYEKKRKISAQRKKADSKK</sequence>
<feature type="compositionally biased region" description="Low complexity" evidence="3">
    <location>
        <begin position="476"/>
        <end position="485"/>
    </location>
</feature>
<dbReference type="GO" id="GO:0045944">
    <property type="term" value="P:positive regulation of transcription by RNA polymerase II"/>
    <property type="evidence" value="ECO:0007669"/>
    <property type="project" value="TreeGrafter"/>
</dbReference>
<feature type="compositionally biased region" description="Basic and acidic residues" evidence="3">
    <location>
        <begin position="242"/>
        <end position="253"/>
    </location>
</feature>
<feature type="domain" description="LNS2/PITP" evidence="4">
    <location>
        <begin position="594"/>
        <end position="749"/>
    </location>
</feature>
<feature type="compositionally biased region" description="Low complexity" evidence="3">
    <location>
        <begin position="135"/>
        <end position="152"/>
    </location>
</feature>
<name>A0A9J2Q3G7_ASCLU</name>
<dbReference type="InterPro" id="IPR013209">
    <property type="entry name" value="LNS2"/>
</dbReference>
<feature type="region of interest" description="Disordered" evidence="3">
    <location>
        <begin position="187"/>
        <end position="384"/>
    </location>
</feature>
<comment type="similarity">
    <text evidence="2">Belongs to the lipin family.</text>
</comment>
<feature type="compositionally biased region" description="Basic and acidic residues" evidence="3">
    <location>
        <begin position="440"/>
        <end position="460"/>
    </location>
</feature>
<dbReference type="InterPro" id="IPR026058">
    <property type="entry name" value="LIPIN"/>
</dbReference>
<feature type="compositionally biased region" description="Basic and acidic residues" evidence="3">
    <location>
        <begin position="466"/>
        <end position="475"/>
    </location>
</feature>
<dbReference type="GO" id="GO:0003713">
    <property type="term" value="F:transcription coactivator activity"/>
    <property type="evidence" value="ECO:0007669"/>
    <property type="project" value="TreeGrafter"/>
</dbReference>
<evidence type="ECO:0000313" key="5">
    <source>
        <dbReference type="Proteomes" id="UP000036681"/>
    </source>
</evidence>
<feature type="compositionally biased region" description="Basic and acidic residues" evidence="3">
    <location>
        <begin position="495"/>
        <end position="506"/>
    </location>
</feature>
<evidence type="ECO:0000256" key="2">
    <source>
        <dbReference type="ARBA" id="ARBA00005476"/>
    </source>
</evidence>
<evidence type="ECO:0000256" key="3">
    <source>
        <dbReference type="SAM" id="MobiDB-lite"/>
    </source>
</evidence>
<dbReference type="GO" id="GO:0032869">
    <property type="term" value="P:cellular response to insulin stimulus"/>
    <property type="evidence" value="ECO:0007669"/>
    <property type="project" value="TreeGrafter"/>
</dbReference>